<proteinExistence type="predicted"/>
<gene>
    <name evidence="6" type="ORF">J2S15_001920</name>
</gene>
<dbReference type="InterPro" id="IPR003188">
    <property type="entry name" value="PTS_IIA_lac/cel"/>
</dbReference>
<accession>A0ABU0E2Q0</accession>
<evidence type="ECO:0000256" key="3">
    <source>
        <dbReference type="ARBA" id="ARBA00022679"/>
    </source>
</evidence>
<name>A0ABU0E2Q0_9FIRM</name>
<evidence type="ECO:0000256" key="1">
    <source>
        <dbReference type="ARBA" id="ARBA00022448"/>
    </source>
</evidence>
<keyword evidence="1" id="KW-0813">Transport</keyword>
<keyword evidence="3" id="KW-0808">Transferase</keyword>
<reference evidence="6 7" key="1">
    <citation type="submission" date="2023-07" db="EMBL/GenBank/DDBJ databases">
        <title>Genomic Encyclopedia of Type Strains, Phase IV (KMG-IV): sequencing the most valuable type-strain genomes for metagenomic binning, comparative biology and taxonomic classification.</title>
        <authorList>
            <person name="Goeker M."/>
        </authorList>
    </citation>
    <scope>NUCLEOTIDE SEQUENCE [LARGE SCALE GENOMIC DNA]</scope>
    <source>
        <strain evidence="6 7">DSM 16784</strain>
    </source>
</reference>
<keyword evidence="4" id="KW-0598">Phosphotransferase system</keyword>
<evidence type="ECO:0000256" key="5">
    <source>
        <dbReference type="PROSITE-ProRule" id="PRU00418"/>
    </source>
</evidence>
<dbReference type="EMBL" id="JAUSUR010000003">
    <property type="protein sequence ID" value="MDQ0361173.1"/>
    <property type="molecule type" value="Genomic_DNA"/>
</dbReference>
<dbReference type="PANTHER" id="PTHR34382:SF7">
    <property type="entry name" value="PTS SYSTEM N,N'-DIACETYLCHITOBIOSE-SPECIFIC EIIA COMPONENT"/>
    <property type="match status" value="1"/>
</dbReference>
<evidence type="ECO:0000313" key="7">
    <source>
        <dbReference type="Proteomes" id="UP001230220"/>
    </source>
</evidence>
<dbReference type="RefSeq" id="WP_307407675.1">
    <property type="nucleotide sequence ID" value="NZ_JAUSUR010000003.1"/>
</dbReference>
<dbReference type="Pfam" id="PF02255">
    <property type="entry name" value="PTS_IIA"/>
    <property type="match status" value="1"/>
</dbReference>
<keyword evidence="7" id="KW-1185">Reference proteome</keyword>
<evidence type="ECO:0000256" key="2">
    <source>
        <dbReference type="ARBA" id="ARBA00022597"/>
    </source>
</evidence>
<organism evidence="6 7">
    <name type="scientific">Breznakia pachnodae</name>
    <dbReference type="NCBI Taxonomy" id="265178"/>
    <lineage>
        <taxon>Bacteria</taxon>
        <taxon>Bacillati</taxon>
        <taxon>Bacillota</taxon>
        <taxon>Erysipelotrichia</taxon>
        <taxon>Erysipelotrichales</taxon>
        <taxon>Erysipelotrichaceae</taxon>
        <taxon>Breznakia</taxon>
    </lineage>
</organism>
<dbReference type="PANTHER" id="PTHR34382">
    <property type="entry name" value="PTS SYSTEM N,N'-DIACETYLCHITOBIOSE-SPECIFIC EIIA COMPONENT"/>
    <property type="match status" value="1"/>
</dbReference>
<dbReference type="CDD" id="cd00215">
    <property type="entry name" value="PTS_IIA_lac"/>
    <property type="match status" value="1"/>
</dbReference>
<dbReference type="Gene3D" id="1.20.58.80">
    <property type="entry name" value="Phosphotransferase system, lactose/cellobiose-type IIA subunit"/>
    <property type="match status" value="1"/>
</dbReference>
<keyword evidence="2" id="KW-0762">Sugar transport</keyword>
<sequence>MDKQVQDNELVEVAMQIILHAGDARMKTEEALEQTKNFDFAGAKEKLVEAKECIRKAHHAQTQIIQDETRGKTYPPSLLFNHAQDTLMTIMSELNLANSMVELFEILDKKYSKDGGNNE</sequence>
<protein>
    <submittedName>
        <fullName evidence="6">PTS system cellobiose-specific IIA component</fullName>
    </submittedName>
</protein>
<comment type="caution">
    <text evidence="6">The sequence shown here is derived from an EMBL/GenBank/DDBJ whole genome shotgun (WGS) entry which is preliminary data.</text>
</comment>
<evidence type="ECO:0000313" key="6">
    <source>
        <dbReference type="EMBL" id="MDQ0361173.1"/>
    </source>
</evidence>
<dbReference type="SUPFAM" id="SSF46973">
    <property type="entry name" value="Enzyme IIa from lactose specific PTS, IIa-lac"/>
    <property type="match status" value="1"/>
</dbReference>
<dbReference type="PROSITE" id="PS51095">
    <property type="entry name" value="PTS_EIIA_TYPE_3"/>
    <property type="match status" value="1"/>
</dbReference>
<evidence type="ECO:0000256" key="4">
    <source>
        <dbReference type="ARBA" id="ARBA00022683"/>
    </source>
</evidence>
<dbReference type="InterPro" id="IPR036542">
    <property type="entry name" value="PTS_IIA_lac/cel_sf"/>
</dbReference>
<feature type="modified residue" description="Phosphohistidine; by HPr" evidence="5">
    <location>
        <position position="82"/>
    </location>
</feature>
<dbReference type="Proteomes" id="UP001230220">
    <property type="component" value="Unassembled WGS sequence"/>
</dbReference>
<dbReference type="PIRSF" id="PIRSF000699">
    <property type="entry name" value="PTS_IILac_III"/>
    <property type="match status" value="1"/>
</dbReference>